<sequence>MTTTLVWDLRDDATRTALLTQTFAMLDDMTAREVREACVVAGVPAGHCHDIAEVYAAIDGLEVPEEVREDMRAVYGILAEAEAAAHGVPVDKTHFHEVGNGAAIANALLVCLAVRATGAQAVEATAVQCGEGFVDCAHGRLPLPAPATRAIIDRGLPVCEYRREGELLTPTSAALILHFVDRWA</sequence>
<organism evidence="2">
    <name type="scientific">Muribaculaceae bacterium Z82</name>
    <dbReference type="NCBI Taxonomy" id="2304548"/>
    <lineage>
        <taxon>Bacteria</taxon>
        <taxon>Pseudomonadati</taxon>
        <taxon>Bacteroidota</taxon>
        <taxon>Bacteroidia</taxon>
        <taxon>Bacteroidales</taxon>
        <taxon>Muribaculaceae</taxon>
    </lineage>
</organism>
<dbReference type="InterPro" id="IPR002822">
    <property type="entry name" value="Ni_insertion"/>
</dbReference>
<dbReference type="AlphaFoldDB" id="A0A7C9JJ57"/>
<reference evidence="2" key="1">
    <citation type="submission" date="2018-08" db="EMBL/GenBank/DDBJ databases">
        <title>Murine metabolic-syndrome-specific gut microbial biobank.</title>
        <authorList>
            <person name="Liu C."/>
        </authorList>
    </citation>
    <scope>NUCLEOTIDE SEQUENCE [LARGE SCALE GENOMIC DNA]</scope>
    <source>
        <strain evidence="2">Z82</strain>
    </source>
</reference>
<comment type="caution">
    <text evidence="2">The sequence shown here is derived from an EMBL/GenBank/DDBJ whole genome shotgun (WGS) entry which is preliminary data.</text>
</comment>
<name>A0A7C9JJ57_9BACT</name>
<dbReference type="Pfam" id="PF01969">
    <property type="entry name" value="Ni_insertion"/>
    <property type="match status" value="1"/>
</dbReference>
<dbReference type="EMBL" id="QWKH01000030">
    <property type="protein sequence ID" value="NBI34502.1"/>
    <property type="molecule type" value="Genomic_DNA"/>
</dbReference>
<evidence type="ECO:0000256" key="1">
    <source>
        <dbReference type="ARBA" id="ARBA00022596"/>
    </source>
</evidence>
<dbReference type="PANTHER" id="PTHR36566:SF1">
    <property type="entry name" value="PYRIDINIUM-3,5-BISTHIOCARBOXYLIC ACID MONONUCLEOTIDE NICKEL INSERTION PROTEIN"/>
    <property type="match status" value="1"/>
</dbReference>
<gene>
    <name evidence="2" type="ORF">D1639_05550</name>
</gene>
<proteinExistence type="predicted"/>
<accession>A0A7C9JJ57</accession>
<evidence type="ECO:0000313" key="2">
    <source>
        <dbReference type="EMBL" id="NBI34502.1"/>
    </source>
</evidence>
<protein>
    <submittedName>
        <fullName evidence="2">DUF111 family protein</fullName>
    </submittedName>
</protein>
<dbReference type="PANTHER" id="PTHR36566">
    <property type="entry name" value="NICKEL INSERTION PROTEIN-RELATED"/>
    <property type="match status" value="1"/>
</dbReference>
<keyword evidence="1" id="KW-0533">Nickel</keyword>